<dbReference type="AlphaFoldDB" id="A0A521FEV2"/>
<gene>
    <name evidence="1" type="ORF">SAMN06265220_1104</name>
</gene>
<organism evidence="1 2">
    <name type="scientific">Flavobacterium nitrogenifigens</name>
    <dbReference type="NCBI Taxonomy" id="1617283"/>
    <lineage>
        <taxon>Bacteria</taxon>
        <taxon>Pseudomonadati</taxon>
        <taxon>Bacteroidota</taxon>
        <taxon>Flavobacteriia</taxon>
        <taxon>Flavobacteriales</taxon>
        <taxon>Flavobacteriaceae</taxon>
        <taxon>Flavobacterium</taxon>
    </lineage>
</organism>
<evidence type="ECO:0000313" key="2">
    <source>
        <dbReference type="Proteomes" id="UP000319267"/>
    </source>
</evidence>
<dbReference type="EMBL" id="FXTQ01000010">
    <property type="protein sequence ID" value="SMO94191.1"/>
    <property type="molecule type" value="Genomic_DNA"/>
</dbReference>
<dbReference type="Proteomes" id="UP000319267">
    <property type="component" value="Unassembled WGS sequence"/>
</dbReference>
<dbReference type="RefSeq" id="WP_276508814.1">
    <property type="nucleotide sequence ID" value="NZ_CP043612.1"/>
</dbReference>
<proteinExistence type="predicted"/>
<accession>A0A521FEV2</accession>
<keyword evidence="2" id="KW-1185">Reference proteome</keyword>
<name>A0A521FEV2_9FLAO</name>
<sequence length="42" mass="4774">MMGEHKMIPTQKKIIGAMDKVSGKLIEFKRKNNIDLVVMKDG</sequence>
<evidence type="ECO:0000313" key="1">
    <source>
        <dbReference type="EMBL" id="SMO94191.1"/>
    </source>
</evidence>
<reference evidence="1 2" key="1">
    <citation type="submission" date="2017-05" db="EMBL/GenBank/DDBJ databases">
        <authorList>
            <person name="Varghese N."/>
            <person name="Submissions S."/>
        </authorList>
    </citation>
    <scope>NUCLEOTIDE SEQUENCE [LARGE SCALE GENOMIC DNA]</scope>
    <source>
        <strain evidence="1 2">DSM 29982</strain>
    </source>
</reference>
<protein>
    <submittedName>
        <fullName evidence="1">Uncharacterized protein</fullName>
    </submittedName>
</protein>